<keyword evidence="1" id="KW-0472">Membrane</keyword>
<reference evidence="2 3" key="1">
    <citation type="journal article" date="2016" name="Nat. Commun.">
        <title>Thousands of microbial genomes shed light on interconnected biogeochemical processes in an aquifer system.</title>
        <authorList>
            <person name="Anantharaman K."/>
            <person name="Brown C.T."/>
            <person name="Hug L.A."/>
            <person name="Sharon I."/>
            <person name="Castelle C.J."/>
            <person name="Probst A.J."/>
            <person name="Thomas B.C."/>
            <person name="Singh A."/>
            <person name="Wilkins M.J."/>
            <person name="Karaoz U."/>
            <person name="Brodie E.L."/>
            <person name="Williams K.H."/>
            <person name="Hubbard S.S."/>
            <person name="Banfield J.F."/>
        </authorList>
    </citation>
    <scope>NUCLEOTIDE SEQUENCE [LARGE SCALE GENOMIC DNA]</scope>
</reference>
<evidence type="ECO:0000256" key="1">
    <source>
        <dbReference type="SAM" id="Phobius"/>
    </source>
</evidence>
<dbReference type="AlphaFoldDB" id="A0A1F6VQ21"/>
<dbReference type="STRING" id="1801748.A3B84_01100"/>
<organism evidence="2 3">
    <name type="scientific">Candidatus Nomurabacteria bacterium RIFCSPHIGHO2_02_FULL_35_13</name>
    <dbReference type="NCBI Taxonomy" id="1801748"/>
    <lineage>
        <taxon>Bacteria</taxon>
        <taxon>Candidatus Nomuraibacteriota</taxon>
    </lineage>
</organism>
<gene>
    <name evidence="2" type="ORF">A3B84_01100</name>
</gene>
<sequence>MINNLKQFLIISATILVFAFYFGLNHPVSSSSAENVSGYGWEASDSGGMGWLSFNCISGGNCSTSNYGVNINGTDVIGYAWTPNYGWIKFGGLSGFPSGPGTTSANAKLTGNTLTGWARFCSVLSDANCTGTTMKSNDQTGGWDGWVSLSGKGYNVAVNQSNGVFSGYAWGGPDVLGWINFNQVVTVPNNNNPLLYLKANGNTGYTTIGISGEVFLSSTGYQLKTTGGVASGEWSGNKTCPSSLTPPGTPYNPSFNHNTLGTYRYTLTCDKADNSGTISSFVDVVVVESIDFCIANPSDPTCAPTPPKQPKYIER</sequence>
<comment type="caution">
    <text evidence="2">The sequence shown here is derived from an EMBL/GenBank/DDBJ whole genome shotgun (WGS) entry which is preliminary data.</text>
</comment>
<protein>
    <submittedName>
        <fullName evidence="2">Uncharacterized protein</fullName>
    </submittedName>
</protein>
<name>A0A1F6VQ21_9BACT</name>
<evidence type="ECO:0000313" key="2">
    <source>
        <dbReference type="EMBL" id="OGI71738.1"/>
    </source>
</evidence>
<accession>A0A1F6VQ21</accession>
<feature type="transmembrane region" description="Helical" evidence="1">
    <location>
        <begin position="7"/>
        <end position="24"/>
    </location>
</feature>
<proteinExistence type="predicted"/>
<dbReference type="EMBL" id="MFTY01000002">
    <property type="protein sequence ID" value="OGI71738.1"/>
    <property type="molecule type" value="Genomic_DNA"/>
</dbReference>
<keyword evidence="1" id="KW-0812">Transmembrane</keyword>
<keyword evidence="1" id="KW-1133">Transmembrane helix</keyword>
<evidence type="ECO:0000313" key="3">
    <source>
        <dbReference type="Proteomes" id="UP000177112"/>
    </source>
</evidence>
<dbReference type="Proteomes" id="UP000177112">
    <property type="component" value="Unassembled WGS sequence"/>
</dbReference>